<evidence type="ECO:0000256" key="9">
    <source>
        <dbReference type="ARBA" id="ARBA00023125"/>
    </source>
</evidence>
<keyword evidence="6" id="KW-0347">Helicase</keyword>
<evidence type="ECO:0000259" key="12">
    <source>
        <dbReference type="PROSITE" id="PS51192"/>
    </source>
</evidence>
<dbReference type="OrthoDB" id="5857104at2759"/>
<dbReference type="GO" id="GO:0003682">
    <property type="term" value="F:chromatin binding"/>
    <property type="evidence" value="ECO:0007669"/>
    <property type="project" value="EnsemblFungi"/>
</dbReference>
<dbReference type="InterPro" id="IPR001650">
    <property type="entry name" value="Helicase_C-like"/>
</dbReference>
<dbReference type="eggNOG" id="KOG0389">
    <property type="taxonomic scope" value="Eukaryota"/>
</dbReference>
<protein>
    <recommendedName>
        <fullName evidence="3">DNA helicase</fullName>
        <ecNumber evidence="3">3.6.4.12</ecNumber>
    </recommendedName>
</protein>
<evidence type="ECO:0000256" key="1">
    <source>
        <dbReference type="ARBA" id="ARBA00004123"/>
    </source>
</evidence>
<keyword evidence="5" id="KW-0378">Hydrolase</keyword>
<dbReference type="GO" id="GO:0000706">
    <property type="term" value="P:meiotic DNA double-strand break processing"/>
    <property type="evidence" value="ECO:0007669"/>
    <property type="project" value="EnsemblFungi"/>
</dbReference>
<dbReference type="SMART" id="SM00490">
    <property type="entry name" value="HELICc"/>
    <property type="match status" value="1"/>
</dbReference>
<dbReference type="GO" id="GO:0031509">
    <property type="term" value="P:subtelomeric heterochromatin formation"/>
    <property type="evidence" value="ECO:0007669"/>
    <property type="project" value="EnsemblFungi"/>
</dbReference>
<dbReference type="Gene3D" id="3.40.50.300">
    <property type="entry name" value="P-loop containing nucleotide triphosphate hydrolases"/>
    <property type="match status" value="1"/>
</dbReference>
<evidence type="ECO:0000256" key="8">
    <source>
        <dbReference type="ARBA" id="ARBA00022853"/>
    </source>
</evidence>
<dbReference type="SUPFAM" id="SSF52540">
    <property type="entry name" value="P-loop containing nucleoside triphosphate hydrolases"/>
    <property type="match status" value="2"/>
</dbReference>
<dbReference type="InterPro" id="IPR027417">
    <property type="entry name" value="P-loop_NTPase"/>
</dbReference>
<organism evidence="14 15">
    <name type="scientific">Pneumocystis jirovecii (strain RU7)</name>
    <name type="common">Human pneumocystis pneumonia agent</name>
    <dbReference type="NCBI Taxonomy" id="1408657"/>
    <lineage>
        <taxon>Eukaryota</taxon>
        <taxon>Fungi</taxon>
        <taxon>Dikarya</taxon>
        <taxon>Ascomycota</taxon>
        <taxon>Taphrinomycotina</taxon>
        <taxon>Pneumocystomycetes</taxon>
        <taxon>Pneumocystaceae</taxon>
        <taxon>Pneumocystis</taxon>
    </lineage>
</organism>
<evidence type="ECO:0000256" key="7">
    <source>
        <dbReference type="ARBA" id="ARBA00022840"/>
    </source>
</evidence>
<dbReference type="PANTHER" id="PTHR10799">
    <property type="entry name" value="SNF2/RAD54 HELICASE FAMILY"/>
    <property type="match status" value="1"/>
</dbReference>
<dbReference type="CDD" id="cd18793">
    <property type="entry name" value="SF2_C_SNF"/>
    <property type="match status" value="1"/>
</dbReference>
<dbReference type="GO" id="GO:0000781">
    <property type="term" value="C:chromosome, telomeric region"/>
    <property type="evidence" value="ECO:0007669"/>
    <property type="project" value="GOC"/>
</dbReference>
<dbReference type="FunFam" id="3.40.50.10810:FF:000014">
    <property type="entry name" value="SWI/SNF-related matrix-associated actin-dependent regulator of chromatin subfamily A containing DEAD/H box 1"/>
    <property type="match status" value="1"/>
</dbReference>
<keyword evidence="8" id="KW-0156">Chromatin regulator</keyword>
<evidence type="ECO:0000256" key="11">
    <source>
        <dbReference type="ARBA" id="ARBA00047995"/>
    </source>
</evidence>
<dbReference type="PROSITE" id="PS51192">
    <property type="entry name" value="HELICASE_ATP_BIND_1"/>
    <property type="match status" value="1"/>
</dbReference>
<reference evidence="15" key="1">
    <citation type="journal article" date="2016" name="Nat. Commun.">
        <title>Genome analysis of three Pneumocystis species reveals adaptation mechanisms to life exclusively in mammalian hosts.</title>
        <authorList>
            <person name="Ma L."/>
            <person name="Chen Z."/>
            <person name="Huang D.W."/>
            <person name="Kutty G."/>
            <person name="Ishihara M."/>
            <person name="Wang H."/>
            <person name="Abouelleil A."/>
            <person name="Bishop L."/>
            <person name="Davey E."/>
            <person name="Deng R."/>
            <person name="Deng X."/>
            <person name="Fan L."/>
            <person name="Fantoni G."/>
            <person name="Fitzgerald M."/>
            <person name="Gogineni E."/>
            <person name="Goldberg J.M."/>
            <person name="Handley G."/>
            <person name="Hu X."/>
            <person name="Huber C."/>
            <person name="Jiao X."/>
            <person name="Jones K."/>
            <person name="Levin J.Z."/>
            <person name="Liu Y."/>
            <person name="Macdonald P."/>
            <person name="Melnikov A."/>
            <person name="Raley C."/>
            <person name="Sassi M."/>
            <person name="Sherman B.T."/>
            <person name="Song X."/>
            <person name="Sykes S."/>
            <person name="Tran B."/>
            <person name="Walsh L."/>
            <person name="Xia Y."/>
            <person name="Yang J."/>
            <person name="Young S."/>
            <person name="Zeng Q."/>
            <person name="Zheng X."/>
            <person name="Stephens R."/>
            <person name="Nusbaum C."/>
            <person name="Birren B.W."/>
            <person name="Azadi P."/>
            <person name="Lempicki R.A."/>
            <person name="Cuomo C.A."/>
            <person name="Kovacs J.A."/>
        </authorList>
    </citation>
    <scope>NUCLEOTIDE SEQUENCE [LARGE SCALE GENOMIC DNA]</scope>
    <source>
        <strain evidence="15">RU7</strain>
    </source>
</reference>
<dbReference type="Pfam" id="PF00271">
    <property type="entry name" value="Helicase_C"/>
    <property type="match status" value="1"/>
</dbReference>
<dbReference type="GO" id="GO:0005634">
    <property type="term" value="C:nucleus"/>
    <property type="evidence" value="ECO:0007669"/>
    <property type="project" value="UniProtKB-SubCell"/>
</dbReference>
<gene>
    <name evidence="14" type="ORF">T551_03377</name>
</gene>
<evidence type="ECO:0000256" key="3">
    <source>
        <dbReference type="ARBA" id="ARBA00012551"/>
    </source>
</evidence>
<dbReference type="InterPro" id="IPR049730">
    <property type="entry name" value="SNF2/RAD54-like_C"/>
</dbReference>
<dbReference type="InterPro" id="IPR014001">
    <property type="entry name" value="Helicase_ATP-bd"/>
</dbReference>
<evidence type="ECO:0000256" key="2">
    <source>
        <dbReference type="ARBA" id="ARBA00007025"/>
    </source>
</evidence>
<dbReference type="GO" id="GO:0030466">
    <property type="term" value="P:silent mating-type cassette heterochromatin formation"/>
    <property type="evidence" value="ECO:0007669"/>
    <property type="project" value="EnsemblFungi"/>
</dbReference>
<dbReference type="GO" id="GO:0016787">
    <property type="term" value="F:hydrolase activity"/>
    <property type="evidence" value="ECO:0007669"/>
    <property type="project" value="UniProtKB-KW"/>
</dbReference>
<dbReference type="GO" id="GO:0031934">
    <property type="term" value="C:mating-type region heterochromatin"/>
    <property type="evidence" value="ECO:0007669"/>
    <property type="project" value="EnsemblFungi"/>
</dbReference>
<evidence type="ECO:0000256" key="6">
    <source>
        <dbReference type="ARBA" id="ARBA00022806"/>
    </source>
</evidence>
<name>A0A0W4ZEW4_PNEJ7</name>
<dbReference type="VEuPathDB" id="FungiDB:T551_03377"/>
<dbReference type="GO" id="GO:0033120">
    <property type="term" value="P:positive regulation of RNA splicing"/>
    <property type="evidence" value="ECO:0007669"/>
    <property type="project" value="EnsemblFungi"/>
</dbReference>
<dbReference type="GO" id="GO:0042802">
    <property type="term" value="F:identical protein binding"/>
    <property type="evidence" value="ECO:0007669"/>
    <property type="project" value="EnsemblFungi"/>
</dbReference>
<dbReference type="GO" id="GO:0000775">
    <property type="term" value="C:chromosome, centromeric region"/>
    <property type="evidence" value="ECO:0007669"/>
    <property type="project" value="EnsemblFungi"/>
</dbReference>
<accession>A0A0W4ZEW4</accession>
<dbReference type="GeneID" id="28941895"/>
<dbReference type="PROSITE" id="PS51194">
    <property type="entry name" value="HELICASE_CTER"/>
    <property type="match status" value="1"/>
</dbReference>
<proteinExistence type="inferred from homology"/>
<dbReference type="GO" id="GO:0140658">
    <property type="term" value="F:ATP-dependent chromatin remodeler activity"/>
    <property type="evidence" value="ECO:0007669"/>
    <property type="project" value="EnsemblFungi"/>
</dbReference>
<dbReference type="GO" id="GO:1990918">
    <property type="term" value="P:double-strand break repair involved in meiotic recombination"/>
    <property type="evidence" value="ECO:0007669"/>
    <property type="project" value="EnsemblFungi"/>
</dbReference>
<dbReference type="GO" id="GO:0000122">
    <property type="term" value="P:negative regulation of transcription by RNA polymerase II"/>
    <property type="evidence" value="ECO:0007669"/>
    <property type="project" value="EnsemblFungi"/>
</dbReference>
<evidence type="ECO:0000256" key="4">
    <source>
        <dbReference type="ARBA" id="ARBA00022741"/>
    </source>
</evidence>
<evidence type="ECO:0000313" key="15">
    <source>
        <dbReference type="Proteomes" id="UP000053447"/>
    </source>
</evidence>
<comment type="caution">
    <text evidence="14">The sequence shown here is derived from an EMBL/GenBank/DDBJ whole genome shotgun (WGS) entry which is preliminary data.</text>
</comment>
<dbReference type="RefSeq" id="XP_018228246.1">
    <property type="nucleotide sequence ID" value="XM_018375640.1"/>
</dbReference>
<keyword evidence="15" id="KW-1185">Reference proteome</keyword>
<comment type="catalytic activity">
    <reaction evidence="11">
        <text>ATP + H2O = ADP + phosphate + H(+)</text>
        <dbReference type="Rhea" id="RHEA:13065"/>
        <dbReference type="ChEBI" id="CHEBI:15377"/>
        <dbReference type="ChEBI" id="CHEBI:15378"/>
        <dbReference type="ChEBI" id="CHEBI:30616"/>
        <dbReference type="ChEBI" id="CHEBI:43474"/>
        <dbReference type="ChEBI" id="CHEBI:456216"/>
        <dbReference type="EC" id="3.6.4.12"/>
    </reaction>
</comment>
<dbReference type="GO" id="GO:0000183">
    <property type="term" value="P:rDNA heterochromatin formation"/>
    <property type="evidence" value="ECO:0007669"/>
    <property type="project" value="EnsemblFungi"/>
</dbReference>
<keyword evidence="7" id="KW-0067">ATP-binding</keyword>
<evidence type="ECO:0000256" key="5">
    <source>
        <dbReference type="ARBA" id="ARBA00022801"/>
    </source>
</evidence>
<evidence type="ECO:0000313" key="14">
    <source>
        <dbReference type="EMBL" id="KTW26915.1"/>
    </source>
</evidence>
<feature type="domain" description="Helicase C-terminal" evidence="13">
    <location>
        <begin position="855"/>
        <end position="1020"/>
    </location>
</feature>
<dbReference type="CDD" id="cd17998">
    <property type="entry name" value="DEXHc_SMARCAD1"/>
    <property type="match status" value="1"/>
</dbReference>
<dbReference type="Pfam" id="PF00176">
    <property type="entry name" value="SNF2-rel_dom"/>
    <property type="match status" value="1"/>
</dbReference>
<dbReference type="GO" id="GO:0003677">
    <property type="term" value="F:DNA binding"/>
    <property type="evidence" value="ECO:0007669"/>
    <property type="project" value="UniProtKB-KW"/>
</dbReference>
<keyword evidence="9" id="KW-0238">DNA-binding</keyword>
<feature type="domain" description="Helicase ATP-binding" evidence="12">
    <location>
        <begin position="498"/>
        <end position="665"/>
    </location>
</feature>
<dbReference type="GO" id="GO:0003678">
    <property type="term" value="F:DNA helicase activity"/>
    <property type="evidence" value="ECO:0007669"/>
    <property type="project" value="UniProtKB-EC"/>
</dbReference>
<evidence type="ECO:0000259" key="13">
    <source>
        <dbReference type="PROSITE" id="PS51194"/>
    </source>
</evidence>
<dbReference type="InterPro" id="IPR038718">
    <property type="entry name" value="SNF2-like_sf"/>
</dbReference>
<dbReference type="STRING" id="1408657.A0A0W4ZEW4"/>
<dbReference type="GO" id="GO:0005524">
    <property type="term" value="F:ATP binding"/>
    <property type="evidence" value="ECO:0007669"/>
    <property type="project" value="UniProtKB-KW"/>
</dbReference>
<keyword evidence="4" id="KW-0547">Nucleotide-binding</keyword>
<comment type="subcellular location">
    <subcellularLocation>
        <location evidence="1">Nucleus</location>
    </subcellularLocation>
</comment>
<comment type="similarity">
    <text evidence="2">Belongs to the SNF2/RAD54 helicase family.</text>
</comment>
<dbReference type="Proteomes" id="UP000053447">
    <property type="component" value="Unassembled WGS sequence"/>
</dbReference>
<dbReference type="EC" id="3.6.4.12" evidence="3"/>
<dbReference type="InterPro" id="IPR000330">
    <property type="entry name" value="SNF2_N"/>
</dbReference>
<evidence type="ECO:0000256" key="10">
    <source>
        <dbReference type="ARBA" id="ARBA00023242"/>
    </source>
</evidence>
<dbReference type="Gene3D" id="3.40.50.10810">
    <property type="entry name" value="Tandem AAA-ATPase domain"/>
    <property type="match status" value="1"/>
</dbReference>
<sequence>MFEKNKELLKRYWSNEDSLNEDKYNNMDTSFQNKKRCIDLTEESPNGLKTERSSVIQVPCSSPIAFSSFLPKNIEIKKDIDNLTSSEEEEKKDLIRKTNFVPETVKTNLSEYSKKSEHPTLKKTFESIQNQDEDVITVIEESPMGKFKEYMSKFRYGVHEDTRFISNQQFQSSNTSSLFTNPISNIQMEKKKLFANNAEKNVNRNASFQEKMSFLKKIYPHLPYYVLENMINSTKFENIDEIVNFDNIDITNLETPIVDTHEKTSSKRTLQHPRYTIREKHINSTQNQKYITPVNRENKIVQKKRLIRGISRTKNKEKEDFSVSDDSSVSDEKINYNNELEEDVLNFLNEQQAERIADLANCTLETAKEIIESRPFQNIDSVKAIRSKEHKKDVKDKRKEKKTIGTKILETCLEMMEGYKAIDSLISKCNELGKSISKSLLGWGLEIVSENGELSIGCDDIDKIHTINDHEYINQQPSLVPDTIKLKRYQLFGVNWLNLLYRKKLSGILADEMGLGKTCQIIAFFAYLLELGKVGPHLIVVPASTLENWLRELAKFCPALKVEPYYGTQNERLDIRYHLEENPDYNIIITTYQLATGNKEDRVFLRRQKFDVCVYDEGHFLKNSLSERYKHLMNINANFRLLLTGTPLQNNLKELISLLFFILPKLFSENIEKLTTVFKTKTINDNNMESTLLSQQRIMCAKSMMTPFVLRRKKIHVLNDLPKKIQRVEFCEMNQEQQSIYNECISNQKKSMETKDEEVDSKIDKKRPFNVLMQLRKAANHPLLFRRIYNNNMLKKIAKNIIKEPEYHNSNQKYIYEDMEVMTDFELHQLCKKYPSIHSFALKGTPWMNCGKVEKLKNLLIEKKERGDKVLLFSQFVETLNILEEVLETLNIAFTRLDGRTSVDTRQDIIDQFTDEIDITVFLLSTKAGNKIILYQFILHSSSGGFGINLSCANVVILYDGSFNPHDDRQAEDRAHRVGQTREVEVIRLVTKNTIEEYIQSLANTKLTLDSRVSGLDDERIELKAEMFVKHLLENPSHQSELCT</sequence>
<dbReference type="EMBL" id="LFWA01000016">
    <property type="protein sequence ID" value="KTW26915.1"/>
    <property type="molecule type" value="Genomic_DNA"/>
</dbReference>
<keyword evidence="10" id="KW-0539">Nucleus</keyword>
<dbReference type="SMART" id="SM00487">
    <property type="entry name" value="DEXDc"/>
    <property type="match status" value="1"/>
</dbReference>
<dbReference type="AlphaFoldDB" id="A0A0W4ZEW4"/>